<protein>
    <submittedName>
        <fullName evidence="2">Uncharacterized protein</fullName>
    </submittedName>
</protein>
<name>A0A6J5LJY3_9CAUD</name>
<gene>
    <name evidence="2" type="ORF">UFOVP257_118</name>
</gene>
<accession>A0A6J5LJY3</accession>
<dbReference type="EMBL" id="LR796274">
    <property type="protein sequence ID" value="CAB4133290.1"/>
    <property type="molecule type" value="Genomic_DNA"/>
</dbReference>
<organism evidence="2">
    <name type="scientific">uncultured Caudovirales phage</name>
    <dbReference type="NCBI Taxonomy" id="2100421"/>
    <lineage>
        <taxon>Viruses</taxon>
        <taxon>Duplodnaviria</taxon>
        <taxon>Heunggongvirae</taxon>
        <taxon>Uroviricota</taxon>
        <taxon>Caudoviricetes</taxon>
        <taxon>Peduoviridae</taxon>
        <taxon>Maltschvirus</taxon>
        <taxon>Maltschvirus maltsch</taxon>
    </lineage>
</organism>
<proteinExistence type="predicted"/>
<evidence type="ECO:0000256" key="1">
    <source>
        <dbReference type="SAM" id="MobiDB-lite"/>
    </source>
</evidence>
<feature type="region of interest" description="Disordered" evidence="1">
    <location>
        <begin position="1211"/>
        <end position="1245"/>
    </location>
</feature>
<sequence length="1245" mass="132260">MAALNFPTENLVAGVTQYTSDLGTTYIWDGVKWVGHSAGGAVGTNSIQNSGYTVQVDAGGNLVLPAYTLPNTEGTIAQVLTWPQIGTVLEWRDQVGGGSGPSLGNFTFDGSTLHIPVIGGGSQSYLNAGGVGTRNSVQLRTNVQYVNTDINTAEIALEAGNGGFSAQVTGHWTGGADGSGGPTLVYAGVENVSGSNGPGFAGMVAIDPGVTSQYAVAVDEGGKIYLNVGGPVTTTQYTAALGVLTSDINGETGQANLNGIAVTPDFTAITGKDQITMSTDRGLVLFGNKPEHPTVSSHWHIMPADSSATDLFFGNDTNYVKLPRGTGNVVVGAGGPEWLFDVTGNLTLPPGGYILNSEGNDILAGLGGGGAANLGNLVVTNSLIENTTGNTYIQFNAFNDPNSIAIGTNEPGNVQLYNGAGATVTFDSTGVLNLPTNGIQFPNGSYIKQQEEEGLILWQNDNQDLNSNEYVGLWYGGVPVVGAPNVSITAGSYNWATDDDNLEYVNYPDQGSDQGLRQINLDIRLDNDNILNWHFDTSGNLYLPADPAVSSVSGIVFGDGTVQTTAGGRATGDVTLSQLSTIADVEAGVELTINRLSPNWYSVYGDLNTPSTANLTISGSVTTDSTGNIYVLGSIVNFDSYQNCNNVFLKYNTEGELQWSRTWTDTYGMPCGSHNASMRHQPATAGVSNRDLIHWASFSYIANTNSPIAYVGTMDTDGDLVDGYGTARAPVQLSNVRIADVELGIGSNVYVVGTRTDINYTNARPFIAKVDLNTHTANVAFTVEPEYININDSNAYTNFFKAATHDGTALYAIGNYNNDDYYGYDWPILTKYVDGPDGYTHTYHLTSGNSNQEIWGEEVAYSTVNDAVYVLMNNVDINPNFGIIGQLAPDLLSYIWMRRIGDFGLNINLRAMEFDADGFIYVVGELYGVDNGEFVLIKIAANGDLVWQRKIGTTDGYEGTGDSEFQPPGWSSSSSIIIDGTDIVFTGVTAFGQIESFTIKYPTDGSLTGDFGGVHAVEYNFGFVDDWMETIADVTGTTIRTQIDGNSTFRNDVGPASLIATTKTLESGFKDFHWDMTNNHLYIPERKWTFGVDGSITLPNQAKLYEDEPGTLYISSKGGTSINYSPYDLIADVPTNHVSFSSVSADAGGVSIGVDKKLTSNEHRQFSNWRFRDNGGLQFPDGSTQYGAYVETEMALDGGSAGTVFNIIPRPSTADGGGSSSRHGVADPVYDGSGGNDYVLDGGGA</sequence>
<reference evidence="2" key="1">
    <citation type="submission" date="2020-04" db="EMBL/GenBank/DDBJ databases">
        <authorList>
            <person name="Chiriac C."/>
            <person name="Salcher M."/>
            <person name="Ghai R."/>
            <person name="Kavagutti S V."/>
        </authorList>
    </citation>
    <scope>NUCLEOTIDE SEQUENCE</scope>
</reference>
<evidence type="ECO:0000313" key="2">
    <source>
        <dbReference type="EMBL" id="CAB4133290.1"/>
    </source>
</evidence>